<organism evidence="4 5">
    <name type="scientific">Galeopterus variegatus</name>
    <name type="common">Malayan flying lemur</name>
    <name type="synonym">Cynocephalus variegatus</name>
    <dbReference type="NCBI Taxonomy" id="482537"/>
    <lineage>
        <taxon>Eukaryota</taxon>
        <taxon>Metazoa</taxon>
        <taxon>Chordata</taxon>
        <taxon>Craniata</taxon>
        <taxon>Vertebrata</taxon>
        <taxon>Euteleostomi</taxon>
        <taxon>Mammalia</taxon>
        <taxon>Eutheria</taxon>
        <taxon>Euarchontoglires</taxon>
        <taxon>Dermoptera</taxon>
        <taxon>Cynocephalidae</taxon>
        <taxon>Galeopterus</taxon>
    </lineage>
</organism>
<dbReference type="InterPro" id="IPR002298">
    <property type="entry name" value="DNA_polymerase_A"/>
</dbReference>
<dbReference type="GeneID" id="103586515"/>
<evidence type="ECO:0000256" key="1">
    <source>
        <dbReference type="ARBA" id="ARBA00022705"/>
    </source>
</evidence>
<dbReference type="InterPro" id="IPR043502">
    <property type="entry name" value="DNA/RNA_pol_sf"/>
</dbReference>
<feature type="non-terminal residue" evidence="5">
    <location>
        <position position="169"/>
    </location>
</feature>
<keyword evidence="4" id="KW-1185">Reference proteome</keyword>
<evidence type="ECO:0000256" key="2">
    <source>
        <dbReference type="SAM" id="Phobius"/>
    </source>
</evidence>
<feature type="domain" description="DNA-directed DNA polymerase family A palm" evidence="3">
    <location>
        <begin position="40"/>
        <end position="169"/>
    </location>
</feature>
<accession>A0ABM0QCE3</accession>
<gene>
    <name evidence="5" type="primary">LOC103586515</name>
</gene>
<dbReference type="Pfam" id="PF00476">
    <property type="entry name" value="DNA_pol_A"/>
    <property type="match status" value="1"/>
</dbReference>
<keyword evidence="2" id="KW-1133">Transmembrane helix</keyword>
<name>A0ABM0QCE3_GALVR</name>
<keyword evidence="2" id="KW-0812">Transmembrane</keyword>
<feature type="transmembrane region" description="Helical" evidence="2">
    <location>
        <begin position="12"/>
        <end position="30"/>
    </location>
</feature>
<reference evidence="5" key="1">
    <citation type="submission" date="2025-08" db="UniProtKB">
        <authorList>
            <consortium name="RefSeq"/>
        </authorList>
    </citation>
    <scope>IDENTIFICATION</scope>
</reference>
<dbReference type="SUPFAM" id="SSF56672">
    <property type="entry name" value="DNA/RNA polymerases"/>
    <property type="match status" value="1"/>
</dbReference>
<keyword evidence="1" id="KW-0235">DNA replication</keyword>
<dbReference type="Proteomes" id="UP000694923">
    <property type="component" value="Unplaced"/>
</dbReference>
<dbReference type="InterPro" id="IPR001098">
    <property type="entry name" value="DNA-dir_DNA_pol_A_palm_dom"/>
</dbReference>
<protein>
    <submittedName>
        <fullName evidence="5">DNA polymerase nu-like</fullName>
    </submittedName>
</protein>
<keyword evidence="2" id="KW-0472">Membrane</keyword>
<evidence type="ECO:0000313" key="5">
    <source>
        <dbReference type="RefSeq" id="XP_008566034.1"/>
    </source>
</evidence>
<dbReference type="PANTHER" id="PTHR10133:SF27">
    <property type="entry name" value="DNA POLYMERASE NU"/>
    <property type="match status" value="1"/>
</dbReference>
<dbReference type="Gene3D" id="1.20.1060.10">
    <property type="entry name" value="Taq DNA Polymerase, Chain T, domain 4"/>
    <property type="match status" value="1"/>
</dbReference>
<evidence type="ECO:0000259" key="3">
    <source>
        <dbReference type="Pfam" id="PF00476"/>
    </source>
</evidence>
<evidence type="ECO:0000313" key="4">
    <source>
        <dbReference type="Proteomes" id="UP000694923"/>
    </source>
</evidence>
<dbReference type="RefSeq" id="XP_008566034.1">
    <property type="nucleotide sequence ID" value="XM_008567812.1"/>
</dbReference>
<dbReference type="PANTHER" id="PTHR10133">
    <property type="entry name" value="DNA POLYMERASE I"/>
    <property type="match status" value="1"/>
</dbReference>
<sequence>MDLCSKLKVYGLWQLFCILELPLIPVLAVMESYHIRVDKEKLERTSALLGAHLKELEQEAHFVAGEQFLIMSNNQLREILFGKLKLHLLSQKKSLPRTGLREHLSMSEAMLTALQDLHPLPKIILEYRQVRKIKSTFVDGLLACMKKGFISSTWNQTGTVTGRLSAKHP</sequence>
<proteinExistence type="predicted"/>